<dbReference type="AlphaFoldDB" id="A0A9W4X6G9"/>
<sequence length="47" mass="5193">MFLSQEKTQNNNTQLTLSSTQAAAKAKKQLIENLIEAFATADIPLEK</sequence>
<evidence type="ECO:0000313" key="1">
    <source>
        <dbReference type="EMBL" id="CAI2190039.1"/>
    </source>
</evidence>
<name>A0A9W4X6G9_9GLOM</name>
<feature type="non-terminal residue" evidence="1">
    <location>
        <position position="47"/>
    </location>
</feature>
<dbReference type="EMBL" id="CAMKVN010006210">
    <property type="protein sequence ID" value="CAI2190039.1"/>
    <property type="molecule type" value="Genomic_DNA"/>
</dbReference>
<evidence type="ECO:0000313" key="2">
    <source>
        <dbReference type="Proteomes" id="UP001153678"/>
    </source>
</evidence>
<protein>
    <submittedName>
        <fullName evidence="1">13335_t:CDS:1</fullName>
    </submittedName>
</protein>
<accession>A0A9W4X6G9</accession>
<reference evidence="1" key="1">
    <citation type="submission" date="2022-08" db="EMBL/GenBank/DDBJ databases">
        <authorList>
            <person name="Kallberg Y."/>
            <person name="Tangrot J."/>
            <person name="Rosling A."/>
        </authorList>
    </citation>
    <scope>NUCLEOTIDE SEQUENCE</scope>
    <source>
        <strain evidence="1">Wild A</strain>
    </source>
</reference>
<gene>
    <name evidence="1" type="ORF">FWILDA_LOCUS14377</name>
</gene>
<comment type="caution">
    <text evidence="1">The sequence shown here is derived from an EMBL/GenBank/DDBJ whole genome shotgun (WGS) entry which is preliminary data.</text>
</comment>
<dbReference type="Proteomes" id="UP001153678">
    <property type="component" value="Unassembled WGS sequence"/>
</dbReference>
<keyword evidence="2" id="KW-1185">Reference proteome</keyword>
<proteinExistence type="predicted"/>
<organism evidence="1 2">
    <name type="scientific">Funneliformis geosporum</name>
    <dbReference type="NCBI Taxonomy" id="1117311"/>
    <lineage>
        <taxon>Eukaryota</taxon>
        <taxon>Fungi</taxon>
        <taxon>Fungi incertae sedis</taxon>
        <taxon>Mucoromycota</taxon>
        <taxon>Glomeromycotina</taxon>
        <taxon>Glomeromycetes</taxon>
        <taxon>Glomerales</taxon>
        <taxon>Glomeraceae</taxon>
        <taxon>Funneliformis</taxon>
    </lineage>
</organism>